<dbReference type="InterPro" id="IPR010982">
    <property type="entry name" value="Lambda_DNA-bd_dom_sf"/>
</dbReference>
<organism evidence="2 3">
    <name type="scientific">Tsukamurella pseudospumae</name>
    <dbReference type="NCBI Taxonomy" id="239498"/>
    <lineage>
        <taxon>Bacteria</taxon>
        <taxon>Bacillati</taxon>
        <taxon>Actinomycetota</taxon>
        <taxon>Actinomycetes</taxon>
        <taxon>Mycobacteriales</taxon>
        <taxon>Tsukamurellaceae</taxon>
        <taxon>Tsukamurella</taxon>
    </lineage>
</organism>
<dbReference type="EMBL" id="LSRE01000013">
    <property type="protein sequence ID" value="KXO98164.1"/>
    <property type="molecule type" value="Genomic_DNA"/>
</dbReference>
<dbReference type="RefSeq" id="WP_068745334.1">
    <property type="nucleotide sequence ID" value="NZ_LSRE01000013.1"/>
</dbReference>
<dbReference type="CDD" id="cd00093">
    <property type="entry name" value="HTH_XRE"/>
    <property type="match status" value="1"/>
</dbReference>
<feature type="domain" description="HTH cro/C1-type" evidence="1">
    <location>
        <begin position="30"/>
        <end position="84"/>
    </location>
</feature>
<name>A0A137ZJ19_9ACTN</name>
<dbReference type="SMART" id="SM00530">
    <property type="entry name" value="HTH_XRE"/>
    <property type="match status" value="1"/>
</dbReference>
<evidence type="ECO:0000313" key="2">
    <source>
        <dbReference type="EMBL" id="KXO98164.1"/>
    </source>
</evidence>
<dbReference type="Proteomes" id="UP000070409">
    <property type="component" value="Unassembled WGS sequence"/>
</dbReference>
<evidence type="ECO:0000313" key="3">
    <source>
        <dbReference type="Proteomes" id="UP000070409"/>
    </source>
</evidence>
<proteinExistence type="predicted"/>
<dbReference type="Gene3D" id="1.10.260.40">
    <property type="entry name" value="lambda repressor-like DNA-binding domains"/>
    <property type="match status" value="1"/>
</dbReference>
<keyword evidence="3" id="KW-1185">Reference proteome</keyword>
<accession>A0A137ZJ19</accession>
<dbReference type="InterPro" id="IPR001387">
    <property type="entry name" value="Cro/C1-type_HTH"/>
</dbReference>
<dbReference type="Pfam" id="PF13560">
    <property type="entry name" value="HTH_31"/>
    <property type="match status" value="1"/>
</dbReference>
<reference evidence="2 3" key="1">
    <citation type="submission" date="2016-02" db="EMBL/GenBank/DDBJ databases">
        <authorList>
            <person name="Teng J.L."/>
            <person name="Tang Y."/>
            <person name="Huang Y."/>
            <person name="Guo F."/>
            <person name="Wei W."/>
            <person name="Chen J.H."/>
            <person name="Wong S.Y."/>
            <person name="Lau S.K."/>
            <person name="Woo P.C."/>
        </authorList>
    </citation>
    <scope>NUCLEOTIDE SEQUENCE [LARGE SCALE GENOMIC DNA]</scope>
    <source>
        <strain evidence="2 3">JCM 13375</strain>
    </source>
</reference>
<comment type="caution">
    <text evidence="2">The sequence shown here is derived from an EMBL/GenBank/DDBJ whole genome shotgun (WGS) entry which is preliminary data.</text>
</comment>
<dbReference type="PROSITE" id="PS50943">
    <property type="entry name" value="HTH_CROC1"/>
    <property type="match status" value="1"/>
</dbReference>
<gene>
    <name evidence="2" type="ORF">AXK61_19160</name>
</gene>
<dbReference type="SUPFAM" id="SSF47413">
    <property type="entry name" value="lambda repressor-like DNA-binding domains"/>
    <property type="match status" value="1"/>
</dbReference>
<protein>
    <submittedName>
        <fullName evidence="2">XRE family transcriptional regulator</fullName>
    </submittedName>
</protein>
<sequence length="105" mass="11132">MTSGVASIETHESAEAARPPLLREVFGRVLRQERTRQGRTLAEVAGEAGVSTQYLSEVERGRKEASSEVLSSVCDALGGSMIEFVGGVHRELLGARPRPVALAAA</sequence>
<evidence type="ECO:0000259" key="1">
    <source>
        <dbReference type="PROSITE" id="PS50943"/>
    </source>
</evidence>